<dbReference type="KEGG" id="hms:HMU13670"/>
<dbReference type="RefSeq" id="WP_013023686.1">
    <property type="nucleotide sequence ID" value="NC_013949.1"/>
</dbReference>
<keyword evidence="2" id="KW-1185">Reference proteome</keyword>
<dbReference type="EMBL" id="FN555004">
    <property type="protein sequence ID" value="CBG40620.1"/>
    <property type="molecule type" value="Genomic_DNA"/>
</dbReference>
<evidence type="ECO:0000313" key="2">
    <source>
        <dbReference type="Proteomes" id="UP000001522"/>
    </source>
</evidence>
<protein>
    <submittedName>
        <fullName evidence="1">Putative outer membrane protein</fullName>
    </submittedName>
</protein>
<reference evidence="1 2" key="1">
    <citation type="journal article" date="2010" name="BMC Genomics">
        <title>Comparative genomics and proteomics of Helicobacter mustelae, an ulcerogenic and carcinogenic gastric pathogen.</title>
        <authorList>
            <person name="O'Toole P.W."/>
            <person name="Snelling W.J."/>
            <person name="Canchaya C."/>
            <person name="Forde B.M."/>
            <person name="Hardie K.R."/>
            <person name="Josenhans C."/>
            <person name="Graham R.L.J."/>
            <person name="McMullan G."/>
            <person name="Parkhill J."/>
            <person name="Belda E."/>
            <person name="Bentley S.D."/>
        </authorList>
    </citation>
    <scope>NUCLEOTIDE SEQUENCE [LARGE SCALE GENOMIC DNA]</scope>
    <source>
        <strain evidence="2">ATCC 43772 / LMG 18044 / NCTC 12198 / 12198</strain>
    </source>
</reference>
<organism evidence="1 2">
    <name type="scientific">Helicobacter mustelae (strain ATCC 43772 / CCUG 25715 / CIP 103759 / LMG 18044 / NCTC 12198 / R85-136P)</name>
    <name type="common">Campylobacter mustelae</name>
    <dbReference type="NCBI Taxonomy" id="679897"/>
    <lineage>
        <taxon>Bacteria</taxon>
        <taxon>Pseudomonadati</taxon>
        <taxon>Campylobacterota</taxon>
        <taxon>Epsilonproteobacteria</taxon>
        <taxon>Campylobacterales</taxon>
        <taxon>Helicobacteraceae</taxon>
        <taxon>Helicobacter</taxon>
    </lineage>
</organism>
<accession>D3UJE4</accession>
<dbReference type="HOGENOM" id="CLU_1545513_0_0_7"/>
<sequence length="173" mass="19128">MKFFSILLSTFFLFGCFGSKPEHKALPARAKTCDSPHAIITPPTIKAEEKNDLAITPEKVKEGLNYLIQDGCLVIGEGADAYSLDISYESELHQQQVSLLVVSDEENTAKLTIEATLKKQGVTRTFKSTKNISHKGKKILGIGSNTEITKDDIDELLNSTLLNVYDQILKNIK</sequence>
<name>D3UJE4_HELM1</name>
<dbReference type="PROSITE" id="PS51257">
    <property type="entry name" value="PROKAR_LIPOPROTEIN"/>
    <property type="match status" value="1"/>
</dbReference>
<gene>
    <name evidence="1" type="ordered locus">HMU13670</name>
</gene>
<dbReference type="Proteomes" id="UP000001522">
    <property type="component" value="Chromosome"/>
</dbReference>
<dbReference type="AlphaFoldDB" id="D3UJE4"/>
<proteinExistence type="predicted"/>
<evidence type="ECO:0000313" key="1">
    <source>
        <dbReference type="EMBL" id="CBG40620.1"/>
    </source>
</evidence>
<dbReference type="STRING" id="679897.HMU13670"/>